<accession>A0ABP3G7N3</accession>
<name>A0ABP3G7N3_9BACI</name>
<feature type="binding site" evidence="6">
    <location>
        <position position="249"/>
    </location>
    <ligand>
        <name>substrate</name>
    </ligand>
</feature>
<dbReference type="InterPro" id="IPR015868">
    <property type="entry name" value="Glutaminase"/>
</dbReference>
<comment type="caution">
    <text evidence="7">The sequence shown here is derived from an EMBL/GenBank/DDBJ whole genome shotgun (WGS) entry which is preliminary data.</text>
</comment>
<feature type="binding site" evidence="6">
    <location>
        <position position="121"/>
    </location>
    <ligand>
        <name>substrate</name>
    </ligand>
</feature>
<dbReference type="EMBL" id="BAAADJ010000055">
    <property type="protein sequence ID" value="GAA0338688.1"/>
    <property type="molecule type" value="Genomic_DNA"/>
</dbReference>
<proteinExistence type="inferred from homology"/>
<keyword evidence="8" id="KW-1185">Reference proteome</keyword>
<feature type="binding site" evidence="6">
    <location>
        <position position="69"/>
    </location>
    <ligand>
        <name>substrate</name>
    </ligand>
</feature>
<dbReference type="Pfam" id="PF04960">
    <property type="entry name" value="Glutaminase"/>
    <property type="match status" value="1"/>
</dbReference>
<dbReference type="SUPFAM" id="SSF56601">
    <property type="entry name" value="beta-lactamase/transpeptidase-like"/>
    <property type="match status" value="1"/>
</dbReference>
<dbReference type="InterPro" id="IPR012338">
    <property type="entry name" value="Beta-lactam/transpept-like"/>
</dbReference>
<organism evidence="7 8">
    <name type="scientific">Bacillus carboniphilus</name>
    <dbReference type="NCBI Taxonomy" id="86663"/>
    <lineage>
        <taxon>Bacteria</taxon>
        <taxon>Bacillati</taxon>
        <taxon>Bacillota</taxon>
        <taxon>Bacilli</taxon>
        <taxon>Bacillales</taxon>
        <taxon>Bacillaceae</taxon>
        <taxon>Bacillus</taxon>
    </lineage>
</organism>
<comment type="catalytic activity">
    <reaction evidence="5 6">
        <text>L-glutamine + H2O = L-glutamate + NH4(+)</text>
        <dbReference type="Rhea" id="RHEA:15889"/>
        <dbReference type="ChEBI" id="CHEBI:15377"/>
        <dbReference type="ChEBI" id="CHEBI:28938"/>
        <dbReference type="ChEBI" id="CHEBI:29985"/>
        <dbReference type="ChEBI" id="CHEBI:58359"/>
        <dbReference type="EC" id="3.5.1.2"/>
    </reaction>
</comment>
<dbReference type="HAMAP" id="MF_00313">
    <property type="entry name" value="Glutaminase"/>
    <property type="match status" value="1"/>
</dbReference>
<feature type="binding site" evidence="6">
    <location>
        <position position="197"/>
    </location>
    <ligand>
        <name>substrate</name>
    </ligand>
</feature>
<dbReference type="NCBIfam" id="TIGR03814">
    <property type="entry name" value="Gln_ase"/>
    <property type="match status" value="1"/>
</dbReference>
<evidence type="ECO:0000256" key="5">
    <source>
        <dbReference type="ARBA" id="ARBA00049534"/>
    </source>
</evidence>
<comment type="subunit">
    <text evidence="2 6">Homotetramer.</text>
</comment>
<evidence type="ECO:0000256" key="6">
    <source>
        <dbReference type="HAMAP-Rule" id="MF_00313"/>
    </source>
</evidence>
<dbReference type="EC" id="3.5.1.2" evidence="3 6"/>
<evidence type="ECO:0000313" key="7">
    <source>
        <dbReference type="EMBL" id="GAA0338688.1"/>
    </source>
</evidence>
<dbReference type="Gene3D" id="3.40.710.10">
    <property type="entry name" value="DD-peptidase/beta-lactamase superfamily"/>
    <property type="match status" value="1"/>
</dbReference>
<keyword evidence="6" id="KW-0007">Acetylation</keyword>
<dbReference type="PANTHER" id="PTHR12544:SF29">
    <property type="entry name" value="GLUTAMINASE"/>
    <property type="match status" value="1"/>
</dbReference>
<feature type="binding site" evidence="6">
    <location>
        <position position="267"/>
    </location>
    <ligand>
        <name>substrate</name>
    </ligand>
</feature>
<dbReference type="Proteomes" id="UP001500782">
    <property type="component" value="Unassembled WGS sequence"/>
</dbReference>
<keyword evidence="4 6" id="KW-0378">Hydrolase</keyword>
<protein>
    <recommendedName>
        <fullName evidence="3 6">Glutaminase</fullName>
        <ecNumber evidence="3 6">3.5.1.2</ecNumber>
    </recommendedName>
</protein>
<feature type="binding site" evidence="6">
    <location>
        <position position="173"/>
    </location>
    <ligand>
        <name>substrate</name>
    </ligand>
</feature>
<evidence type="ECO:0000256" key="4">
    <source>
        <dbReference type="ARBA" id="ARBA00022801"/>
    </source>
</evidence>
<evidence type="ECO:0000256" key="3">
    <source>
        <dbReference type="ARBA" id="ARBA00012918"/>
    </source>
</evidence>
<evidence type="ECO:0000256" key="2">
    <source>
        <dbReference type="ARBA" id="ARBA00011881"/>
    </source>
</evidence>
<reference evidence="8" key="1">
    <citation type="journal article" date="2019" name="Int. J. Syst. Evol. Microbiol.">
        <title>The Global Catalogue of Microorganisms (GCM) 10K type strain sequencing project: providing services to taxonomists for standard genome sequencing and annotation.</title>
        <authorList>
            <consortium name="The Broad Institute Genomics Platform"/>
            <consortium name="The Broad Institute Genome Sequencing Center for Infectious Disease"/>
            <person name="Wu L."/>
            <person name="Ma J."/>
        </authorList>
    </citation>
    <scope>NUCLEOTIDE SEQUENCE [LARGE SCALE GENOMIC DNA]</scope>
    <source>
        <strain evidence="8">JCM 9731</strain>
    </source>
</reference>
<dbReference type="PANTHER" id="PTHR12544">
    <property type="entry name" value="GLUTAMINASE"/>
    <property type="match status" value="1"/>
</dbReference>
<feature type="binding site" evidence="6">
    <location>
        <position position="166"/>
    </location>
    <ligand>
        <name>substrate</name>
    </ligand>
</feature>
<comment type="similarity">
    <text evidence="1 6">Belongs to the glutaminase family.</text>
</comment>
<evidence type="ECO:0000313" key="8">
    <source>
        <dbReference type="Proteomes" id="UP001500782"/>
    </source>
</evidence>
<evidence type="ECO:0000256" key="1">
    <source>
        <dbReference type="ARBA" id="ARBA00011076"/>
    </source>
</evidence>
<sequence>MFCVTCDASKELEDLVAKARPYSQHGKLASYIPALEKANKDDLSVAIYHLDDGTCTYAGDYQEKFTLQSISKVLSLAYVLAHIGEGKVFQKVGMEPTGDPFNSIAKLETSKPSKPLNPMINAGALVVTSLIPGQNTSDKWEKFLQFVQTLSGNTEIGYCKEVQESEFETSNLNRALCYFMRQHGVLEGDVESIMELYTKQCSIEMNCLDLARIGAVFSNNGRDPLSKKELIPEQIARICKTFMVTCGMYNASGEFAMKVGIPAKSGVSGGILGVIPNRCGIGVFSPALDEKGNSLAGWTLLELMNKKYDFSIF</sequence>
<gene>
    <name evidence="6 7" type="primary">glsA</name>
    <name evidence="7" type="ORF">GCM10008967_31200</name>
</gene>